<accession>A0A371PUT0</accession>
<evidence type="ECO:0000313" key="2">
    <source>
        <dbReference type="EMBL" id="REK86232.1"/>
    </source>
</evidence>
<dbReference type="EMBL" id="QUAC01000310">
    <property type="protein sequence ID" value="REK86232.1"/>
    <property type="molecule type" value="Genomic_DNA"/>
</dbReference>
<evidence type="ECO:0000313" key="3">
    <source>
        <dbReference type="Proteomes" id="UP000262477"/>
    </source>
</evidence>
<organism evidence="2 3">
    <name type="scientific">Streptomyces inhibens</name>
    <dbReference type="NCBI Taxonomy" id="2293571"/>
    <lineage>
        <taxon>Bacteria</taxon>
        <taxon>Bacillati</taxon>
        <taxon>Actinomycetota</taxon>
        <taxon>Actinomycetes</taxon>
        <taxon>Kitasatosporales</taxon>
        <taxon>Streptomycetaceae</taxon>
        <taxon>Streptomyces</taxon>
    </lineage>
</organism>
<gene>
    <name evidence="2" type="ORF">DY245_33335</name>
</gene>
<protein>
    <submittedName>
        <fullName evidence="2">Uncharacterized protein</fullName>
    </submittedName>
</protein>
<name>A0A371PUT0_STRIH</name>
<evidence type="ECO:0000256" key="1">
    <source>
        <dbReference type="SAM" id="MobiDB-lite"/>
    </source>
</evidence>
<reference evidence="2 3" key="1">
    <citation type="submission" date="2018-08" db="EMBL/GenBank/DDBJ databases">
        <title>Streptomyces NEAU-D10 sp. nov., a novel Actinomycete isolated from soil.</title>
        <authorList>
            <person name="Jin L."/>
        </authorList>
    </citation>
    <scope>NUCLEOTIDE SEQUENCE [LARGE SCALE GENOMIC DNA]</scope>
    <source>
        <strain evidence="2 3">NEAU-D10</strain>
    </source>
</reference>
<dbReference type="SUPFAM" id="SSF63829">
    <property type="entry name" value="Calcium-dependent phosphotriesterase"/>
    <property type="match status" value="1"/>
</dbReference>
<dbReference type="Proteomes" id="UP000262477">
    <property type="component" value="Unassembled WGS sequence"/>
</dbReference>
<dbReference type="InterPro" id="IPR015943">
    <property type="entry name" value="WD40/YVTN_repeat-like_dom_sf"/>
</dbReference>
<proteinExistence type="predicted"/>
<sequence length="441" mass="49135">MTTHNNALVKVHPNSPETQSPIVRDIPKLTAGIIPDPDVNRDRKCVWFASPSDEQSPDPIYEFDIEDEEFRKHDLEPDARAQTVTSMRVQDLAFRSVAGNSEDNDPTYSYYIVFAEPVYSYVGHIKCGERPVTKYALPKTDDEFNTWLWSVAVSVEDKYYTYWATGQKRNGRKTNGLYLCTPRRTGLQWQRIEMPQSADQTPIHVITDSRYVWFGTSNPNKLCRYNILDPGMTQSEYTLPDEPRQLAFGPDNMIWVAGKNHIHRFRKNAAVKHESSVALPTGSEAQGLCISPGQVATHGSPETNAVVWYTSPVNKKIGRYVVPNDPSHVLGKTQLVRQPVDTVAPGELVDVPLVASYVANASPTPGIPLTCRLVVADPLHSTTAFTDGSRECVITTDANGQAYVPPLRAGVEEEEVQVQIAYSDTEPPTTVPLTIKQPEQP</sequence>
<dbReference type="Gene3D" id="2.130.10.10">
    <property type="entry name" value="YVTN repeat-like/Quinoprotein amine dehydrogenase"/>
    <property type="match status" value="1"/>
</dbReference>
<comment type="caution">
    <text evidence="2">The sequence shown here is derived from an EMBL/GenBank/DDBJ whole genome shotgun (WGS) entry which is preliminary data.</text>
</comment>
<keyword evidence="3" id="KW-1185">Reference proteome</keyword>
<dbReference type="AlphaFoldDB" id="A0A371PUT0"/>
<feature type="region of interest" description="Disordered" evidence="1">
    <location>
        <begin position="1"/>
        <end position="21"/>
    </location>
</feature>